<accession>A0A9R1WMY0</accession>
<protein>
    <submittedName>
        <fullName evidence="1">Uncharacterized protein</fullName>
    </submittedName>
</protein>
<reference evidence="1 2" key="1">
    <citation type="journal article" date="2017" name="Nat. Commun.">
        <title>Genome assembly with in vitro proximity ligation data and whole-genome triplication in lettuce.</title>
        <authorList>
            <person name="Reyes-Chin-Wo S."/>
            <person name="Wang Z."/>
            <person name="Yang X."/>
            <person name="Kozik A."/>
            <person name="Arikit S."/>
            <person name="Song C."/>
            <person name="Xia L."/>
            <person name="Froenicke L."/>
            <person name="Lavelle D.O."/>
            <person name="Truco M.J."/>
            <person name="Xia R."/>
            <person name="Zhu S."/>
            <person name="Xu C."/>
            <person name="Xu H."/>
            <person name="Xu X."/>
            <person name="Cox K."/>
            <person name="Korf I."/>
            <person name="Meyers B.C."/>
            <person name="Michelmore R.W."/>
        </authorList>
    </citation>
    <scope>NUCLEOTIDE SEQUENCE [LARGE SCALE GENOMIC DNA]</scope>
    <source>
        <strain evidence="2">cv. Salinas</strain>
        <tissue evidence="1">Seedlings</tissue>
    </source>
</reference>
<comment type="caution">
    <text evidence="1">The sequence shown here is derived from an EMBL/GenBank/DDBJ whole genome shotgun (WGS) entry which is preliminary data.</text>
</comment>
<organism evidence="1 2">
    <name type="scientific">Lactuca sativa</name>
    <name type="common">Garden lettuce</name>
    <dbReference type="NCBI Taxonomy" id="4236"/>
    <lineage>
        <taxon>Eukaryota</taxon>
        <taxon>Viridiplantae</taxon>
        <taxon>Streptophyta</taxon>
        <taxon>Embryophyta</taxon>
        <taxon>Tracheophyta</taxon>
        <taxon>Spermatophyta</taxon>
        <taxon>Magnoliopsida</taxon>
        <taxon>eudicotyledons</taxon>
        <taxon>Gunneridae</taxon>
        <taxon>Pentapetalae</taxon>
        <taxon>asterids</taxon>
        <taxon>campanulids</taxon>
        <taxon>Asterales</taxon>
        <taxon>Asteraceae</taxon>
        <taxon>Cichorioideae</taxon>
        <taxon>Cichorieae</taxon>
        <taxon>Lactucinae</taxon>
        <taxon>Lactuca</taxon>
    </lineage>
</organism>
<dbReference type="EMBL" id="NBSK02000001">
    <property type="protein sequence ID" value="KAJ0225675.1"/>
    <property type="molecule type" value="Genomic_DNA"/>
</dbReference>
<keyword evidence="2" id="KW-1185">Reference proteome</keyword>
<evidence type="ECO:0000313" key="2">
    <source>
        <dbReference type="Proteomes" id="UP000235145"/>
    </source>
</evidence>
<name>A0A9R1WMY0_LACSA</name>
<sequence>MSNSGDTKVDALGVAAKTSLSSLIASSLKITIGDLSETRYFQSSTPPDSIYSRFFFTQLQGDLQFLRRLRLLSTAYWAPNSSPIADWPLKPSPTGGITSTAPAASNSDGTFDFVLISPASTFTTTASSQPSSFRFPGKNICEIVYEAVKLFMKM</sequence>
<evidence type="ECO:0000313" key="1">
    <source>
        <dbReference type="EMBL" id="KAJ0225675.1"/>
    </source>
</evidence>
<dbReference type="AlphaFoldDB" id="A0A9R1WMY0"/>
<dbReference type="Proteomes" id="UP000235145">
    <property type="component" value="Unassembled WGS sequence"/>
</dbReference>
<gene>
    <name evidence="1" type="ORF">LSAT_V11C100021130</name>
</gene>
<proteinExistence type="predicted"/>